<keyword evidence="3" id="KW-1185">Reference proteome</keyword>
<proteinExistence type="predicted"/>
<dbReference type="GeneID" id="87911367"/>
<evidence type="ECO:0000313" key="2">
    <source>
        <dbReference type="EMBL" id="KAK4653941.1"/>
    </source>
</evidence>
<sequence length="252" mass="28854">MKGDLQVVRRWQLRGMVENSYPGGGTFLEGFSWTLSRYGMISRNRVPWNHYYTTVHEWTEYCRDTLICGEGPIERNEIVDTYILDAVKTFNFQRKLFYTTNGLVGPGPKGMRNGDIIAVFLGFDAPVILRNAGDGKYRFIGESMVYGLHDATALLGPLPVGWSVQVLLDQNGHQNAYRYYNFNTKRTTDDDPRLGQLPPQWERVGNDRTPDDPYYSERFRNITTGDLVNFDPRMSEEALQQSGLNLTTFALL</sequence>
<accession>A0ABR0GDZ9</accession>
<evidence type="ECO:0000313" key="3">
    <source>
        <dbReference type="Proteomes" id="UP001323405"/>
    </source>
</evidence>
<dbReference type="Proteomes" id="UP001323405">
    <property type="component" value="Unassembled WGS sequence"/>
</dbReference>
<dbReference type="InterPro" id="IPR001202">
    <property type="entry name" value="WW_dom"/>
</dbReference>
<dbReference type="PROSITE" id="PS50020">
    <property type="entry name" value="WW_DOMAIN_2"/>
    <property type="match status" value="1"/>
</dbReference>
<reference evidence="2 3" key="1">
    <citation type="journal article" date="2023" name="bioRxiv">
        <title>High-quality genome assemblies of four members of thePodospora anserinaspecies complex.</title>
        <authorList>
            <person name="Ament-Velasquez S.L."/>
            <person name="Vogan A.A."/>
            <person name="Wallerman O."/>
            <person name="Hartmann F."/>
            <person name="Gautier V."/>
            <person name="Silar P."/>
            <person name="Giraud T."/>
            <person name="Johannesson H."/>
        </authorList>
    </citation>
    <scope>NUCLEOTIDE SEQUENCE [LARGE SCALE GENOMIC DNA]</scope>
    <source>
        <strain evidence="2 3">CBS 415.72m</strain>
    </source>
</reference>
<dbReference type="Pfam" id="PF26639">
    <property type="entry name" value="Het-6_barrel"/>
    <property type="match status" value="1"/>
</dbReference>
<comment type="caution">
    <text evidence="2">The sequence shown here is derived from an EMBL/GenBank/DDBJ whole genome shotgun (WGS) entry which is preliminary data.</text>
</comment>
<dbReference type="EMBL" id="JAFFHA010000007">
    <property type="protein sequence ID" value="KAK4653941.1"/>
    <property type="molecule type" value="Genomic_DNA"/>
</dbReference>
<feature type="domain" description="WW" evidence="1">
    <location>
        <begin position="156"/>
        <end position="194"/>
    </location>
</feature>
<protein>
    <recommendedName>
        <fullName evidence="1">WW domain-containing protein</fullName>
    </recommendedName>
</protein>
<evidence type="ECO:0000259" key="1">
    <source>
        <dbReference type="PROSITE" id="PS50020"/>
    </source>
</evidence>
<organism evidence="2 3">
    <name type="scientific">Podospora pseudocomata</name>
    <dbReference type="NCBI Taxonomy" id="2093779"/>
    <lineage>
        <taxon>Eukaryota</taxon>
        <taxon>Fungi</taxon>
        <taxon>Dikarya</taxon>
        <taxon>Ascomycota</taxon>
        <taxon>Pezizomycotina</taxon>
        <taxon>Sordariomycetes</taxon>
        <taxon>Sordariomycetidae</taxon>
        <taxon>Sordariales</taxon>
        <taxon>Podosporaceae</taxon>
        <taxon>Podospora</taxon>
    </lineage>
</organism>
<dbReference type="Gene3D" id="2.20.70.10">
    <property type="match status" value="1"/>
</dbReference>
<name>A0ABR0GDZ9_9PEZI</name>
<dbReference type="RefSeq" id="XP_062742916.1">
    <property type="nucleotide sequence ID" value="XM_062891460.1"/>
</dbReference>
<gene>
    <name evidence="2" type="ORF">QC762_510537</name>
</gene>